<evidence type="ECO:0000313" key="2">
    <source>
        <dbReference type="EMBL" id="KAF9440453.1"/>
    </source>
</evidence>
<reference evidence="2" key="1">
    <citation type="submission" date="2020-11" db="EMBL/GenBank/DDBJ databases">
        <authorList>
            <consortium name="DOE Joint Genome Institute"/>
            <person name="Ahrendt S."/>
            <person name="Riley R."/>
            <person name="Andreopoulos W."/>
            <person name="Labutti K."/>
            <person name="Pangilinan J."/>
            <person name="Ruiz-Duenas F.J."/>
            <person name="Barrasa J.M."/>
            <person name="Sanchez-Garcia M."/>
            <person name="Camarero S."/>
            <person name="Miyauchi S."/>
            <person name="Serrano A."/>
            <person name="Linde D."/>
            <person name="Babiker R."/>
            <person name="Drula E."/>
            <person name="Ayuso-Fernandez I."/>
            <person name="Pacheco R."/>
            <person name="Padilla G."/>
            <person name="Ferreira P."/>
            <person name="Barriuso J."/>
            <person name="Kellner H."/>
            <person name="Castanera R."/>
            <person name="Alfaro M."/>
            <person name="Ramirez L."/>
            <person name="Pisabarro A.G."/>
            <person name="Kuo A."/>
            <person name="Tritt A."/>
            <person name="Lipzen A."/>
            <person name="He G."/>
            <person name="Yan M."/>
            <person name="Ng V."/>
            <person name="Cullen D."/>
            <person name="Martin F."/>
            <person name="Rosso M.-N."/>
            <person name="Henrissat B."/>
            <person name="Hibbett D."/>
            <person name="Martinez A.T."/>
            <person name="Grigoriev I.V."/>
        </authorList>
    </citation>
    <scope>NUCLEOTIDE SEQUENCE</scope>
    <source>
        <strain evidence="2">MF-IS2</strain>
    </source>
</reference>
<dbReference type="AlphaFoldDB" id="A0A9P6BWE3"/>
<keyword evidence="1" id="KW-0732">Signal</keyword>
<proteinExistence type="predicted"/>
<comment type="caution">
    <text evidence="2">The sequence shown here is derived from an EMBL/GenBank/DDBJ whole genome shotgun (WGS) entry which is preliminary data.</text>
</comment>
<organism evidence="2 3">
    <name type="scientific">Macrolepiota fuliginosa MF-IS2</name>
    <dbReference type="NCBI Taxonomy" id="1400762"/>
    <lineage>
        <taxon>Eukaryota</taxon>
        <taxon>Fungi</taxon>
        <taxon>Dikarya</taxon>
        <taxon>Basidiomycota</taxon>
        <taxon>Agaricomycotina</taxon>
        <taxon>Agaricomycetes</taxon>
        <taxon>Agaricomycetidae</taxon>
        <taxon>Agaricales</taxon>
        <taxon>Agaricineae</taxon>
        <taxon>Agaricaceae</taxon>
        <taxon>Macrolepiota</taxon>
    </lineage>
</organism>
<evidence type="ECO:0000313" key="3">
    <source>
        <dbReference type="Proteomes" id="UP000807342"/>
    </source>
</evidence>
<accession>A0A9P6BWE3</accession>
<name>A0A9P6BWE3_9AGAR</name>
<protein>
    <submittedName>
        <fullName evidence="2">Uncharacterized protein</fullName>
    </submittedName>
</protein>
<sequence length="76" mass="8003">MRFAILTIIAFVTFTSSALASPNPQLPTGPIATPTPTPAINCDAKTPCELPSFFWFGPSISSMCTQAPKATFAVVL</sequence>
<evidence type="ECO:0000256" key="1">
    <source>
        <dbReference type="SAM" id="SignalP"/>
    </source>
</evidence>
<gene>
    <name evidence="2" type="ORF">P691DRAFT_767751</name>
</gene>
<keyword evidence="3" id="KW-1185">Reference proteome</keyword>
<feature type="signal peptide" evidence="1">
    <location>
        <begin position="1"/>
        <end position="20"/>
    </location>
</feature>
<dbReference type="EMBL" id="MU152520">
    <property type="protein sequence ID" value="KAF9440453.1"/>
    <property type="molecule type" value="Genomic_DNA"/>
</dbReference>
<feature type="chain" id="PRO_5040445177" evidence="1">
    <location>
        <begin position="21"/>
        <end position="76"/>
    </location>
</feature>
<dbReference type="Proteomes" id="UP000807342">
    <property type="component" value="Unassembled WGS sequence"/>
</dbReference>